<comment type="caution">
    <text evidence="5">The sequence shown here is derived from an EMBL/GenBank/DDBJ whole genome shotgun (WGS) entry which is preliminary data.</text>
</comment>
<dbReference type="RefSeq" id="WP_068049164.1">
    <property type="nucleotide sequence ID" value="NZ_JAAXOO010000003.1"/>
</dbReference>
<comment type="similarity">
    <text evidence="2">Belongs to the EspG family.</text>
</comment>
<dbReference type="Proteomes" id="UP000565715">
    <property type="component" value="Unassembled WGS sequence"/>
</dbReference>
<evidence type="ECO:0000256" key="1">
    <source>
        <dbReference type="ARBA" id="ARBA00004496"/>
    </source>
</evidence>
<dbReference type="AlphaFoldDB" id="A0A846XH70"/>
<dbReference type="InterPro" id="IPR025734">
    <property type="entry name" value="EspG"/>
</dbReference>
<evidence type="ECO:0000313" key="6">
    <source>
        <dbReference type="Proteomes" id="UP000565715"/>
    </source>
</evidence>
<evidence type="ECO:0000256" key="3">
    <source>
        <dbReference type="ARBA" id="ARBA00022490"/>
    </source>
</evidence>
<keyword evidence="6" id="KW-1185">Reference proteome</keyword>
<dbReference type="Pfam" id="PF14011">
    <property type="entry name" value="ESX-1_EspG"/>
    <property type="match status" value="1"/>
</dbReference>
<evidence type="ECO:0000313" key="5">
    <source>
        <dbReference type="EMBL" id="NKY34016.1"/>
    </source>
</evidence>
<protein>
    <submittedName>
        <fullName evidence="5">ESX secretion-associated protein EspG</fullName>
    </submittedName>
</protein>
<comment type="subcellular location">
    <subcellularLocation>
        <location evidence="1">Cytoplasm</location>
    </subcellularLocation>
</comment>
<keyword evidence="3" id="KW-0963">Cytoplasm</keyword>
<proteinExistence type="inferred from homology"/>
<evidence type="ECO:0000256" key="2">
    <source>
        <dbReference type="ARBA" id="ARBA00006411"/>
    </source>
</evidence>
<sequence length="265" mass="29612">MNPAWALTDLEFVLLCEEHGCTELPIPFTFTSRTRLAADFRAERDKTLRELRERDDADLPVLGEALTRPDITVVAQAWDEQEPENPQGWTRVHAVRQRARGFVITERPGETIWHSGGFDVIACDPHALADVVLDLLPAAEAGRMRQITLIDPETPSDARPFIPLISDDDEPEDDEAYRSASYLNTPAAATGSVRVLQGRSMFGPRGRVDMGLRWRDLPGDGRYVTSLSAEVPVATGMGTKGMVEWVQEQVAEVLLRLDRNLEHEE</sequence>
<keyword evidence="4" id="KW-0143">Chaperone</keyword>
<accession>A0A846XH70</accession>
<reference evidence="5 6" key="1">
    <citation type="submission" date="2020-04" db="EMBL/GenBank/DDBJ databases">
        <title>MicrobeNet Type strains.</title>
        <authorList>
            <person name="Nicholson A.C."/>
        </authorList>
    </citation>
    <scope>NUCLEOTIDE SEQUENCE [LARGE SCALE GENOMIC DNA]</scope>
    <source>
        <strain evidence="5 6">DSM 45078</strain>
    </source>
</reference>
<name>A0A846XH70_9NOCA</name>
<dbReference type="EMBL" id="JAAXOO010000003">
    <property type="protein sequence ID" value="NKY34016.1"/>
    <property type="molecule type" value="Genomic_DNA"/>
</dbReference>
<evidence type="ECO:0000256" key="4">
    <source>
        <dbReference type="ARBA" id="ARBA00023186"/>
    </source>
</evidence>
<gene>
    <name evidence="5" type="ORF">HGA13_13145</name>
</gene>
<organism evidence="5 6">
    <name type="scientific">Nocardia speluncae</name>
    <dbReference type="NCBI Taxonomy" id="419477"/>
    <lineage>
        <taxon>Bacteria</taxon>
        <taxon>Bacillati</taxon>
        <taxon>Actinomycetota</taxon>
        <taxon>Actinomycetes</taxon>
        <taxon>Mycobacteriales</taxon>
        <taxon>Nocardiaceae</taxon>
        <taxon>Nocardia</taxon>
    </lineage>
</organism>